<name>A0ABT9WYL2_9BACI</name>
<evidence type="ECO:0000313" key="11">
    <source>
        <dbReference type="Proteomes" id="UP001223586"/>
    </source>
</evidence>
<evidence type="ECO:0000256" key="3">
    <source>
        <dbReference type="ARBA" id="ARBA00022741"/>
    </source>
</evidence>
<protein>
    <recommendedName>
        <fullName evidence="8">Cytidylate kinase</fullName>
        <shortName evidence="8">CK</shortName>
        <ecNumber evidence="8">2.7.4.25</ecNumber>
    </recommendedName>
    <alternativeName>
        <fullName evidence="8">Cytidine monophosphate kinase</fullName>
        <shortName evidence="8">CMP kinase</shortName>
    </alternativeName>
</protein>
<reference evidence="10 11" key="1">
    <citation type="submission" date="2023-07" db="EMBL/GenBank/DDBJ databases">
        <title>Genomic Encyclopedia of Type Strains, Phase IV (KMG-IV): sequencing the most valuable type-strain genomes for metagenomic binning, comparative biology and taxonomic classification.</title>
        <authorList>
            <person name="Goeker M."/>
        </authorList>
    </citation>
    <scope>NUCLEOTIDE SEQUENCE [LARGE SCALE GENOMIC DNA]</scope>
    <source>
        <strain evidence="10 11">DSM 23837</strain>
    </source>
</reference>
<dbReference type="InterPro" id="IPR027417">
    <property type="entry name" value="P-loop_NTPase"/>
</dbReference>
<dbReference type="Proteomes" id="UP001223586">
    <property type="component" value="Unassembled WGS sequence"/>
</dbReference>
<comment type="catalytic activity">
    <reaction evidence="6 8">
        <text>dCMP + ATP = dCDP + ADP</text>
        <dbReference type="Rhea" id="RHEA:25094"/>
        <dbReference type="ChEBI" id="CHEBI:30616"/>
        <dbReference type="ChEBI" id="CHEBI:57566"/>
        <dbReference type="ChEBI" id="CHEBI:58593"/>
        <dbReference type="ChEBI" id="CHEBI:456216"/>
        <dbReference type="EC" id="2.7.4.25"/>
    </reaction>
</comment>
<evidence type="ECO:0000256" key="4">
    <source>
        <dbReference type="ARBA" id="ARBA00022777"/>
    </source>
</evidence>
<organism evidence="10 11">
    <name type="scientific">Bacillus chungangensis</name>
    <dbReference type="NCBI Taxonomy" id="587633"/>
    <lineage>
        <taxon>Bacteria</taxon>
        <taxon>Bacillati</taxon>
        <taxon>Bacillota</taxon>
        <taxon>Bacilli</taxon>
        <taxon>Bacillales</taxon>
        <taxon>Bacillaceae</taxon>
        <taxon>Bacillus</taxon>
    </lineage>
</organism>
<sequence length="226" mass="25187">MERKIRIAIDGPAAAGKSTAAKKVAQQLSYIYIDTGAMYRALTYKALTNNVNVEDELALANLLERTTILLKAEDNIQLVEMDGIDVTEKIRSANVTNAVSSVAKHSSIRLNMVERQRKLAINGGIVMDGRDIGTKVIPDAELKIFLKASVKERAIRRHHENLHRGFPSELATIEKEIQMRDQKDTERACSPLKKAVDAIELDSTALTIDQVVKEIIELALERIETR</sequence>
<evidence type="ECO:0000259" key="9">
    <source>
        <dbReference type="Pfam" id="PF02224"/>
    </source>
</evidence>
<evidence type="ECO:0000313" key="10">
    <source>
        <dbReference type="EMBL" id="MDQ0178389.1"/>
    </source>
</evidence>
<dbReference type="HAMAP" id="MF_00238">
    <property type="entry name" value="Cytidyl_kinase_type1"/>
    <property type="match status" value="1"/>
</dbReference>
<keyword evidence="3 8" id="KW-0547">Nucleotide-binding</keyword>
<keyword evidence="8" id="KW-0963">Cytoplasm</keyword>
<dbReference type="SUPFAM" id="SSF52540">
    <property type="entry name" value="P-loop containing nucleoside triphosphate hydrolases"/>
    <property type="match status" value="1"/>
</dbReference>
<evidence type="ECO:0000256" key="5">
    <source>
        <dbReference type="ARBA" id="ARBA00022840"/>
    </source>
</evidence>
<dbReference type="RefSeq" id="WP_307233172.1">
    <property type="nucleotide sequence ID" value="NZ_JAUSTT010000043.1"/>
</dbReference>
<evidence type="ECO:0000256" key="6">
    <source>
        <dbReference type="ARBA" id="ARBA00047615"/>
    </source>
</evidence>
<dbReference type="EMBL" id="JAUSTT010000043">
    <property type="protein sequence ID" value="MDQ0178389.1"/>
    <property type="molecule type" value="Genomic_DNA"/>
</dbReference>
<dbReference type="InterPro" id="IPR011994">
    <property type="entry name" value="Cytidylate_kinase_dom"/>
</dbReference>
<gene>
    <name evidence="8" type="primary">cmk</name>
    <name evidence="10" type="ORF">J2S08_004294</name>
</gene>
<dbReference type="Pfam" id="PF02224">
    <property type="entry name" value="Cytidylate_kin"/>
    <property type="match status" value="1"/>
</dbReference>
<evidence type="ECO:0000256" key="7">
    <source>
        <dbReference type="ARBA" id="ARBA00048478"/>
    </source>
</evidence>
<keyword evidence="5 8" id="KW-0067">ATP-binding</keyword>
<comment type="similarity">
    <text evidence="1 8">Belongs to the cytidylate kinase family. Type 1 subfamily.</text>
</comment>
<accession>A0ABT9WYL2</accession>
<comment type="catalytic activity">
    <reaction evidence="7 8">
        <text>CMP + ATP = CDP + ADP</text>
        <dbReference type="Rhea" id="RHEA:11600"/>
        <dbReference type="ChEBI" id="CHEBI:30616"/>
        <dbReference type="ChEBI" id="CHEBI:58069"/>
        <dbReference type="ChEBI" id="CHEBI:60377"/>
        <dbReference type="ChEBI" id="CHEBI:456216"/>
        <dbReference type="EC" id="2.7.4.25"/>
    </reaction>
</comment>
<dbReference type="EC" id="2.7.4.25" evidence="8"/>
<keyword evidence="11" id="KW-1185">Reference proteome</keyword>
<keyword evidence="4 8" id="KW-0418">Kinase</keyword>
<evidence type="ECO:0000256" key="2">
    <source>
        <dbReference type="ARBA" id="ARBA00022679"/>
    </source>
</evidence>
<keyword evidence="2 8" id="KW-0808">Transferase</keyword>
<dbReference type="NCBIfam" id="TIGR00017">
    <property type="entry name" value="cmk"/>
    <property type="match status" value="1"/>
</dbReference>
<feature type="domain" description="Cytidylate kinase" evidence="9">
    <location>
        <begin position="7"/>
        <end position="219"/>
    </location>
</feature>
<comment type="caution">
    <text evidence="10">The sequence shown here is derived from an EMBL/GenBank/DDBJ whole genome shotgun (WGS) entry which is preliminary data.</text>
</comment>
<dbReference type="CDD" id="cd02020">
    <property type="entry name" value="CMPK"/>
    <property type="match status" value="1"/>
</dbReference>
<evidence type="ECO:0000256" key="8">
    <source>
        <dbReference type="HAMAP-Rule" id="MF_00238"/>
    </source>
</evidence>
<comment type="subcellular location">
    <subcellularLocation>
        <location evidence="8">Cytoplasm</location>
    </subcellularLocation>
</comment>
<dbReference type="InterPro" id="IPR003136">
    <property type="entry name" value="Cytidylate_kin"/>
</dbReference>
<evidence type="ECO:0000256" key="1">
    <source>
        <dbReference type="ARBA" id="ARBA00009427"/>
    </source>
</evidence>
<feature type="binding site" evidence="8">
    <location>
        <begin position="11"/>
        <end position="19"/>
    </location>
    <ligand>
        <name>ATP</name>
        <dbReference type="ChEBI" id="CHEBI:30616"/>
    </ligand>
</feature>
<proteinExistence type="inferred from homology"/>
<dbReference type="Gene3D" id="3.40.50.300">
    <property type="entry name" value="P-loop containing nucleotide triphosphate hydrolases"/>
    <property type="match status" value="1"/>
</dbReference>
<dbReference type="GO" id="GO:0016301">
    <property type="term" value="F:kinase activity"/>
    <property type="evidence" value="ECO:0007669"/>
    <property type="project" value="UniProtKB-KW"/>
</dbReference>